<dbReference type="Proteomes" id="UP000696931">
    <property type="component" value="Unassembled WGS sequence"/>
</dbReference>
<accession>A0A933SB48</accession>
<protein>
    <submittedName>
        <fullName evidence="2">Uncharacterized protein</fullName>
    </submittedName>
</protein>
<dbReference type="AlphaFoldDB" id="A0A933SB48"/>
<organism evidence="2 3">
    <name type="scientific">Eiseniibacteriota bacterium</name>
    <dbReference type="NCBI Taxonomy" id="2212470"/>
    <lineage>
        <taxon>Bacteria</taxon>
        <taxon>Candidatus Eiseniibacteriota</taxon>
    </lineage>
</organism>
<evidence type="ECO:0000256" key="1">
    <source>
        <dbReference type="SAM" id="MobiDB-lite"/>
    </source>
</evidence>
<evidence type="ECO:0000313" key="2">
    <source>
        <dbReference type="EMBL" id="MBI5168201.1"/>
    </source>
</evidence>
<reference evidence="2" key="1">
    <citation type="submission" date="2020-07" db="EMBL/GenBank/DDBJ databases">
        <title>Huge and variable diversity of episymbiotic CPR bacteria and DPANN archaea in groundwater ecosystems.</title>
        <authorList>
            <person name="He C.Y."/>
            <person name="Keren R."/>
            <person name="Whittaker M."/>
            <person name="Farag I.F."/>
            <person name="Doudna J."/>
            <person name="Cate J.H.D."/>
            <person name="Banfield J.F."/>
        </authorList>
    </citation>
    <scope>NUCLEOTIDE SEQUENCE</scope>
    <source>
        <strain evidence="2">NC_groundwater_1813_Pr3_B-0.1um_71_17</strain>
    </source>
</reference>
<dbReference type="EMBL" id="JACRIW010000016">
    <property type="protein sequence ID" value="MBI5168201.1"/>
    <property type="molecule type" value="Genomic_DNA"/>
</dbReference>
<feature type="region of interest" description="Disordered" evidence="1">
    <location>
        <begin position="59"/>
        <end position="119"/>
    </location>
</feature>
<name>A0A933SB48_UNCEI</name>
<sequence>MTNEEFDRLLAQISLIDADLAAHLAAAKECKDRPGPLNLKLAAHAIREFNLIYPEARGVEPPRRRRRDTPGRAAPGVVVESDRDAATTDPSAAADADPARRDSGEEMPADDPDHGVCSGGDEDALAKMLLRALALNDPTGLHARNLPPTAALWNRLQKWFVGRCHYRKGLARLEDQRPEFETKWSRLLGILHSIHGPILTVLPELQVLGRQDPSSPGASESIQALISKPEAFRRFLVEYAGAQWFSFLNAQGYFESPYEPVVEGDIISFPPWPQSQYMARIAASCPNEIAEFILRRGGDIRNALIQIDLVAAAVAMPPDVAARLVTRFGRWLQRGVSLRVPFQLGDLCVRLATGGQHRAALRLLSLMLSCNEPSSGGADHFRRVNPRLNPHAYEMILKQCEAALLPTCGLELHQTLVRQLRAVVHAEHGAGYDDYSWMWADDLGAEEDFSDGIAEALVAAVVRVARRHLESHPEDLGDFLGHLAVPPQAIFRRLQLFLLAEIDPSSRPALDRLIDRAIFDDPLARIEYRLLLSEAWEYLAQADQEMILAWILAGPSQQDDDVTDQAMADREAQRTEQKETWQYYWLKPIAGSISGEARDLYESLSRTRSAERAPRGFRRFSWVGPTSPLASDELRAMSPKEVISYLRAWIPAAEMMTPSPEGLARELVEVIKARREEWSGAALEFQRGLDLAYVRALFEGLADEHGGETTLDWLVILELCEHIVGIAAPTAPSEPGAALSRHSEVLRAMATLLQRALRGQLGLRLEHRARVWGVIERLAHDADPEPMEHERLRGRLAEPEVIALNSVRGVAMHAAVEYALWVARMLKSEGRTPNSWFEEVPEVRALFDEKLDVGREPCGAIPSVLAHYLPNLLYLDREWLRASVDRMFGGLGDAWEVYLLFGQVHLGVVPMLYESYLGACRGLGSESANERTNDLGQALAVHVLLLNAYCAEVMPGFDELLEAFFEHASPELRSHFLGQAGWHVEGNPEIGAKPLERIMAVVERRVRIAAASSSTAESAELSNWEPLCRASAFPDAWVAEMAKLALRASPGVAADLWLPERTGKIADTDLASALELLLLAASRPLMPLGLHNWTEPATKIIRLAVAQGGNLRETAREVVNQFSERGYSGYEGLLDGDGLQD</sequence>
<gene>
    <name evidence="2" type="ORF">HZA61_01810</name>
</gene>
<comment type="caution">
    <text evidence="2">The sequence shown here is derived from an EMBL/GenBank/DDBJ whole genome shotgun (WGS) entry which is preliminary data.</text>
</comment>
<proteinExistence type="predicted"/>
<feature type="compositionally biased region" description="Low complexity" evidence="1">
    <location>
        <begin position="87"/>
        <end position="96"/>
    </location>
</feature>
<evidence type="ECO:0000313" key="3">
    <source>
        <dbReference type="Proteomes" id="UP000696931"/>
    </source>
</evidence>